<dbReference type="HOGENOM" id="CLU_127294_0_0_1"/>
<dbReference type="InParanoid" id="T1G655"/>
<gene>
    <name evidence="3" type="primary">20216552</name>
    <name evidence="2" type="ORF">HELRODRAFT_85978</name>
</gene>
<dbReference type="EMBL" id="AMQM01006538">
    <property type="status" value="NOT_ANNOTATED_CDS"/>
    <property type="molecule type" value="Genomic_DNA"/>
</dbReference>
<dbReference type="Proteomes" id="UP000015101">
    <property type="component" value="Unassembled WGS sequence"/>
</dbReference>
<dbReference type="RefSeq" id="XP_009024932.1">
    <property type="nucleotide sequence ID" value="XM_009026684.1"/>
</dbReference>
<dbReference type="EMBL" id="KB097487">
    <property type="protein sequence ID" value="ESN96934.1"/>
    <property type="molecule type" value="Genomic_DNA"/>
</dbReference>
<dbReference type="InterPro" id="IPR046857">
    <property type="entry name" value="Gemin6_Sm-like_dom"/>
</dbReference>
<dbReference type="OMA" id="MYINVEE"/>
<organism evidence="3 4">
    <name type="scientific">Helobdella robusta</name>
    <name type="common">Californian leech</name>
    <dbReference type="NCBI Taxonomy" id="6412"/>
    <lineage>
        <taxon>Eukaryota</taxon>
        <taxon>Metazoa</taxon>
        <taxon>Spiralia</taxon>
        <taxon>Lophotrochozoa</taxon>
        <taxon>Annelida</taxon>
        <taxon>Clitellata</taxon>
        <taxon>Hirudinea</taxon>
        <taxon>Rhynchobdellida</taxon>
        <taxon>Glossiphoniidae</taxon>
        <taxon>Helobdella</taxon>
    </lineage>
</organism>
<dbReference type="PROSITE" id="PS52001">
    <property type="entry name" value="AD"/>
    <property type="match status" value="1"/>
</dbReference>
<evidence type="ECO:0000313" key="3">
    <source>
        <dbReference type="EnsemblMetazoa" id="HelroP85978"/>
    </source>
</evidence>
<dbReference type="KEGG" id="hro:HELRODRAFT_85978"/>
<dbReference type="GeneID" id="20216552"/>
<dbReference type="STRING" id="6412.T1G655"/>
<keyword evidence="4" id="KW-1185">Reference proteome</keyword>
<proteinExistence type="predicted"/>
<dbReference type="InterPro" id="IPR047574">
    <property type="entry name" value="AD"/>
</dbReference>
<dbReference type="eggNOG" id="ENOG502RZTW">
    <property type="taxonomic scope" value="Eukaryota"/>
</dbReference>
<dbReference type="OrthoDB" id="77463at2759"/>
<reference evidence="3" key="3">
    <citation type="submission" date="2015-06" db="UniProtKB">
        <authorList>
            <consortium name="EnsemblMetazoa"/>
        </authorList>
    </citation>
    <scope>IDENTIFICATION</scope>
</reference>
<dbReference type="GO" id="GO:0005634">
    <property type="term" value="C:nucleus"/>
    <property type="evidence" value="ECO:0007669"/>
    <property type="project" value="InterPro"/>
</dbReference>
<evidence type="ECO:0000313" key="4">
    <source>
        <dbReference type="Proteomes" id="UP000015101"/>
    </source>
</evidence>
<protein>
    <recommendedName>
        <fullName evidence="1">AD domain-containing protein</fullName>
    </recommendedName>
</protein>
<evidence type="ECO:0000259" key="1">
    <source>
        <dbReference type="PROSITE" id="PS52001"/>
    </source>
</evidence>
<dbReference type="EnsemblMetazoa" id="HelroT85978">
    <property type="protein sequence ID" value="HelroP85978"/>
    <property type="gene ID" value="HelroG85978"/>
</dbReference>
<reference evidence="4" key="1">
    <citation type="submission" date="2012-12" db="EMBL/GenBank/DDBJ databases">
        <authorList>
            <person name="Hellsten U."/>
            <person name="Grimwood J."/>
            <person name="Chapman J.A."/>
            <person name="Shapiro H."/>
            <person name="Aerts A."/>
            <person name="Otillar R.P."/>
            <person name="Terry A.Y."/>
            <person name="Boore J.L."/>
            <person name="Simakov O."/>
            <person name="Marletaz F."/>
            <person name="Cho S.-J."/>
            <person name="Edsinger-Gonzales E."/>
            <person name="Havlak P."/>
            <person name="Kuo D.-H."/>
            <person name="Larsson T."/>
            <person name="Lv J."/>
            <person name="Arendt D."/>
            <person name="Savage R."/>
            <person name="Osoegawa K."/>
            <person name="de Jong P."/>
            <person name="Lindberg D.R."/>
            <person name="Seaver E.C."/>
            <person name="Weisblat D.A."/>
            <person name="Putnam N.H."/>
            <person name="Grigoriev I.V."/>
            <person name="Rokhsar D.S."/>
        </authorList>
    </citation>
    <scope>NUCLEOTIDE SEQUENCE</scope>
</reference>
<name>T1G655_HELRO</name>
<dbReference type="GO" id="GO:0000245">
    <property type="term" value="P:spliceosomal complex assembly"/>
    <property type="evidence" value="ECO:0007669"/>
    <property type="project" value="InterPro"/>
</dbReference>
<dbReference type="InterPro" id="IPR046856">
    <property type="entry name" value="Gemin6_C"/>
</dbReference>
<dbReference type="AlphaFoldDB" id="T1G655"/>
<dbReference type="GO" id="GO:0000387">
    <property type="term" value="P:spliceosomal snRNP assembly"/>
    <property type="evidence" value="ECO:0000318"/>
    <property type="project" value="GO_Central"/>
</dbReference>
<dbReference type="GO" id="GO:0032797">
    <property type="term" value="C:SMN complex"/>
    <property type="evidence" value="ECO:0000318"/>
    <property type="project" value="GO_Central"/>
</dbReference>
<feature type="domain" description="AD" evidence="1">
    <location>
        <begin position="68"/>
        <end position="159"/>
    </location>
</feature>
<reference evidence="2 4" key="2">
    <citation type="journal article" date="2013" name="Nature">
        <title>Insights into bilaterian evolution from three spiralian genomes.</title>
        <authorList>
            <person name="Simakov O."/>
            <person name="Marletaz F."/>
            <person name="Cho S.J."/>
            <person name="Edsinger-Gonzales E."/>
            <person name="Havlak P."/>
            <person name="Hellsten U."/>
            <person name="Kuo D.H."/>
            <person name="Larsson T."/>
            <person name="Lv J."/>
            <person name="Arendt D."/>
            <person name="Savage R."/>
            <person name="Osoegawa K."/>
            <person name="de Jong P."/>
            <person name="Grimwood J."/>
            <person name="Chapman J.A."/>
            <person name="Shapiro H."/>
            <person name="Aerts A."/>
            <person name="Otillar R.P."/>
            <person name="Terry A.Y."/>
            <person name="Boore J.L."/>
            <person name="Grigoriev I.V."/>
            <person name="Lindberg D.R."/>
            <person name="Seaver E.C."/>
            <person name="Weisblat D.A."/>
            <person name="Putnam N.H."/>
            <person name="Rokhsar D.S."/>
        </authorList>
    </citation>
    <scope>NUCLEOTIDE SEQUENCE</scope>
</reference>
<dbReference type="CTD" id="20216552"/>
<accession>T1G655</accession>
<evidence type="ECO:0000313" key="2">
    <source>
        <dbReference type="EMBL" id="ESN96934.1"/>
    </source>
</evidence>
<dbReference type="Pfam" id="PF20417">
    <property type="entry name" value="Gemin6_C"/>
    <property type="match status" value="1"/>
</dbReference>
<dbReference type="Gene3D" id="2.30.30.100">
    <property type="match status" value="1"/>
</dbReference>
<dbReference type="Pfam" id="PF06372">
    <property type="entry name" value="Gemin6"/>
    <property type="match status" value="1"/>
</dbReference>
<dbReference type="InterPro" id="IPR009422">
    <property type="entry name" value="Gemin6"/>
</dbReference>
<dbReference type="PANTHER" id="PTHR14710:SF2">
    <property type="entry name" value="GEM-ASSOCIATED PROTEIN 6"/>
    <property type="match status" value="1"/>
</dbReference>
<sequence>MCEYINKSVKIVTTSKTIIEGRVFTIDPVSCSFILYSIQNDSSKLIMIVLGFNISSIEIIDDNKICDSDVSVEEINHFFSKGEADVCSQNQVSVRKMNLIKWFNSHFIPVEISTVDENILIVGNQVQIAPPYTKNDCLHTNSIIFGRISKLVEDMPDNL</sequence>
<dbReference type="PANTHER" id="PTHR14710">
    <property type="entry name" value="GEM-ASSOCIATED PROTEIN 6"/>
    <property type="match status" value="1"/>
</dbReference>